<dbReference type="HOGENOM" id="CLU_2995146_0_0_6"/>
<gene>
    <name evidence="1" type="ordered locus">TERTU_4236</name>
</gene>
<keyword evidence="2" id="KW-1185">Reference proteome</keyword>
<dbReference type="Proteomes" id="UP000009080">
    <property type="component" value="Chromosome"/>
</dbReference>
<evidence type="ECO:0000313" key="1">
    <source>
        <dbReference type="EMBL" id="ACR13039.1"/>
    </source>
</evidence>
<accession>C5BI61</accession>
<dbReference type="AlphaFoldDB" id="C5BI61"/>
<evidence type="ECO:0000313" key="2">
    <source>
        <dbReference type="Proteomes" id="UP000009080"/>
    </source>
</evidence>
<dbReference type="EMBL" id="CP001614">
    <property type="protein sequence ID" value="ACR13039.1"/>
    <property type="molecule type" value="Genomic_DNA"/>
</dbReference>
<organism evidence="1 2">
    <name type="scientific">Teredinibacter turnerae (strain ATCC 39867 / T7901)</name>
    <dbReference type="NCBI Taxonomy" id="377629"/>
    <lineage>
        <taxon>Bacteria</taxon>
        <taxon>Pseudomonadati</taxon>
        <taxon>Pseudomonadota</taxon>
        <taxon>Gammaproteobacteria</taxon>
        <taxon>Cellvibrionales</taxon>
        <taxon>Cellvibrionaceae</taxon>
        <taxon>Teredinibacter</taxon>
    </lineage>
</organism>
<sequence>MRNVHMPIATAVPNAYLARKIYLFFIFINTLRIEQQNIPTFSRAITSNAFAYFYAFT</sequence>
<reference evidence="1 2" key="1">
    <citation type="journal article" date="2009" name="PLoS ONE">
        <title>The complete genome of Teredinibacter turnerae T7901: an intracellular endosymbiont of marine wood-boring bivalves (shipworms).</title>
        <authorList>
            <person name="Yang J.C."/>
            <person name="Madupu R."/>
            <person name="Durkin A.S."/>
            <person name="Ekborg N.A."/>
            <person name="Pedamallu C.S."/>
            <person name="Hostetler J.B."/>
            <person name="Radune D."/>
            <person name="Toms B.S."/>
            <person name="Henrissat B."/>
            <person name="Coutinho P.M."/>
            <person name="Schwarz S."/>
            <person name="Field L."/>
            <person name="Trindade-Silva A.E."/>
            <person name="Soares C.A.G."/>
            <person name="Elshahawi S."/>
            <person name="Hanora A."/>
            <person name="Schmidt E.W."/>
            <person name="Haygood M.G."/>
            <person name="Posfai J."/>
            <person name="Benner J."/>
            <person name="Madinger C."/>
            <person name="Nove J."/>
            <person name="Anton B."/>
            <person name="Chaudhary K."/>
            <person name="Foster J."/>
            <person name="Holman A."/>
            <person name="Kumar S."/>
            <person name="Lessard P.A."/>
            <person name="Luyten Y.A."/>
            <person name="Slatko B."/>
            <person name="Wood N."/>
            <person name="Wu B."/>
            <person name="Teplitski M."/>
            <person name="Mougous J.D."/>
            <person name="Ward N."/>
            <person name="Eisen J.A."/>
            <person name="Badger J.H."/>
            <person name="Distel D.L."/>
        </authorList>
    </citation>
    <scope>NUCLEOTIDE SEQUENCE [LARGE SCALE GENOMIC DNA]</scope>
    <source>
        <strain evidence="2">ATCC 39867 / T7901</strain>
    </source>
</reference>
<name>C5BI61_TERTT</name>
<dbReference type="STRING" id="377629.TERTU_4236"/>
<protein>
    <submittedName>
        <fullName evidence="1">Uncharacterized protein</fullName>
    </submittedName>
</protein>
<dbReference type="KEGG" id="ttu:TERTU_4236"/>
<proteinExistence type="predicted"/>